<dbReference type="EMBL" id="CP012672">
    <property type="protein sequence ID" value="AUX31276.1"/>
    <property type="molecule type" value="Genomic_DNA"/>
</dbReference>
<gene>
    <name evidence="1" type="primary">isftu1</name>
    <name evidence="1" type="ORF">SOCE836_034050</name>
</gene>
<name>A0A4P2QMZ3_SORCE</name>
<evidence type="ECO:0000313" key="1">
    <source>
        <dbReference type="EMBL" id="AUX31276.1"/>
    </source>
</evidence>
<dbReference type="RefSeq" id="WP_165374000.1">
    <property type="nucleotide sequence ID" value="NZ_CP012672.1"/>
</dbReference>
<dbReference type="Pfam" id="PF05717">
    <property type="entry name" value="TnpB_IS66"/>
    <property type="match status" value="1"/>
</dbReference>
<dbReference type="PANTHER" id="PTHR36455">
    <property type="match status" value="1"/>
</dbReference>
<accession>A0A4P2QMZ3</accession>
<dbReference type="NCBIfam" id="NF033819">
    <property type="entry name" value="IS66_TnpB"/>
    <property type="match status" value="1"/>
</dbReference>
<dbReference type="AlphaFoldDB" id="A0A4P2QMZ3"/>
<proteinExistence type="predicted"/>
<reference evidence="1 2" key="1">
    <citation type="submission" date="2015-09" db="EMBL/GenBank/DDBJ databases">
        <title>Sorangium comparison.</title>
        <authorList>
            <person name="Zaburannyi N."/>
            <person name="Bunk B."/>
            <person name="Overmann J."/>
            <person name="Mueller R."/>
        </authorList>
    </citation>
    <scope>NUCLEOTIDE SEQUENCE [LARGE SCALE GENOMIC DNA]</scope>
    <source>
        <strain evidence="1 2">So ce836</strain>
    </source>
</reference>
<organism evidence="1 2">
    <name type="scientific">Sorangium cellulosum</name>
    <name type="common">Polyangium cellulosum</name>
    <dbReference type="NCBI Taxonomy" id="56"/>
    <lineage>
        <taxon>Bacteria</taxon>
        <taxon>Pseudomonadati</taxon>
        <taxon>Myxococcota</taxon>
        <taxon>Polyangia</taxon>
        <taxon>Polyangiales</taxon>
        <taxon>Polyangiaceae</taxon>
        <taxon>Sorangium</taxon>
    </lineage>
</organism>
<evidence type="ECO:0000313" key="2">
    <source>
        <dbReference type="Proteomes" id="UP000295497"/>
    </source>
</evidence>
<dbReference type="PANTHER" id="PTHR36455:SF1">
    <property type="entry name" value="BLR8292 PROTEIN"/>
    <property type="match status" value="1"/>
</dbReference>
<protein>
    <submittedName>
        <fullName evidence="1">Transposase</fullName>
    </submittedName>
</protein>
<dbReference type="Proteomes" id="UP000295497">
    <property type="component" value="Chromosome"/>
</dbReference>
<dbReference type="InterPro" id="IPR008878">
    <property type="entry name" value="Transposase_IS66_Orf2"/>
</dbReference>
<sequence length="118" mass="13058">MTPATIAVYLAIGPVDLRGAFDRLAAITRQVLCLDPASGALFLFLNRRRNRLKALWWDRNGYTILYKRLSKGAFALPSFTEADGKCIELSAQDFAQLLAGLPVGERRVPRPIGEDRGP</sequence>